<evidence type="ECO:0000313" key="12">
    <source>
        <dbReference type="EMBL" id="KTC74201.1"/>
    </source>
</evidence>
<protein>
    <recommendedName>
        <fullName evidence="3">Flagellar FliJ protein</fullName>
    </recommendedName>
</protein>
<dbReference type="RefSeq" id="WP_058459288.1">
    <property type="nucleotide sequence ID" value="NZ_CAAAIY010000001.1"/>
</dbReference>
<evidence type="ECO:0000256" key="11">
    <source>
        <dbReference type="SAM" id="MobiDB-lite"/>
    </source>
</evidence>
<dbReference type="GO" id="GO:0006935">
    <property type="term" value="P:chemotaxis"/>
    <property type="evidence" value="ECO:0007669"/>
    <property type="project" value="UniProtKB-KW"/>
</dbReference>
<evidence type="ECO:0000256" key="10">
    <source>
        <dbReference type="ARBA" id="ARBA00023225"/>
    </source>
</evidence>
<keyword evidence="13" id="KW-1185">Reference proteome</keyword>
<feature type="compositionally biased region" description="Basic and acidic residues" evidence="11">
    <location>
        <begin position="130"/>
        <end position="139"/>
    </location>
</feature>
<evidence type="ECO:0000256" key="8">
    <source>
        <dbReference type="ARBA" id="ARBA00022927"/>
    </source>
</evidence>
<dbReference type="InterPro" id="IPR052570">
    <property type="entry name" value="FliJ"/>
</dbReference>
<dbReference type="STRING" id="447.Lboz_1641"/>
<keyword evidence="10" id="KW-1006">Bacterial flagellum protein export</keyword>
<evidence type="ECO:0000256" key="3">
    <source>
        <dbReference type="ARBA" id="ARBA00020392"/>
    </source>
</evidence>
<keyword evidence="4" id="KW-0813">Transport</keyword>
<accession>A0A0W0RT09</accession>
<comment type="similarity">
    <text evidence="2">Belongs to the FliJ family.</text>
</comment>
<dbReference type="GO" id="GO:0071973">
    <property type="term" value="P:bacterial-type flagellum-dependent cell motility"/>
    <property type="evidence" value="ECO:0007669"/>
    <property type="project" value="InterPro"/>
</dbReference>
<sequence>MSQRLERLKQLLQIKREETHAAYQEFLKAQEQFKHNKLKHDQLVAYRQDYLKQVEKIGEQGTVVARLRNRIDFISHLDTALIQLNAHLAHLGKVRAKAERKYKQTKISEEGVSQLVDRVNKIEQLKLQRSEQKENDEYAQKQWYSKKINE</sequence>
<dbReference type="Proteomes" id="UP000054695">
    <property type="component" value="Unassembled WGS sequence"/>
</dbReference>
<comment type="subcellular location">
    <subcellularLocation>
        <location evidence="1">Cell membrane</location>
        <topology evidence="1">Peripheral membrane protein</topology>
        <orientation evidence="1">Cytoplasmic side</orientation>
    </subcellularLocation>
</comment>
<keyword evidence="12" id="KW-0282">Flagellum</keyword>
<evidence type="ECO:0000256" key="1">
    <source>
        <dbReference type="ARBA" id="ARBA00004413"/>
    </source>
</evidence>
<dbReference type="NCBIfam" id="TIGR02473">
    <property type="entry name" value="flagell_FliJ"/>
    <property type="match status" value="1"/>
</dbReference>
<dbReference type="AlphaFoldDB" id="A0A0W0RT09"/>
<evidence type="ECO:0000256" key="2">
    <source>
        <dbReference type="ARBA" id="ARBA00010004"/>
    </source>
</evidence>
<organism evidence="12 13">
    <name type="scientific">Legionella bozemanae</name>
    <name type="common">Fluoribacter bozemanae</name>
    <dbReference type="NCBI Taxonomy" id="447"/>
    <lineage>
        <taxon>Bacteria</taxon>
        <taxon>Pseudomonadati</taxon>
        <taxon>Pseudomonadota</taxon>
        <taxon>Gammaproteobacteria</taxon>
        <taxon>Legionellales</taxon>
        <taxon>Legionellaceae</taxon>
        <taxon>Legionella</taxon>
    </lineage>
</organism>
<dbReference type="Pfam" id="PF02050">
    <property type="entry name" value="FliJ"/>
    <property type="match status" value="1"/>
</dbReference>
<keyword evidence="7" id="KW-1005">Bacterial flagellum biogenesis</keyword>
<dbReference type="EMBL" id="LNXU01000017">
    <property type="protein sequence ID" value="KTC74201.1"/>
    <property type="molecule type" value="Genomic_DNA"/>
</dbReference>
<keyword evidence="12" id="KW-0966">Cell projection</keyword>
<keyword evidence="12" id="KW-0969">Cilium</keyword>
<dbReference type="PANTHER" id="PTHR38786">
    <property type="entry name" value="FLAGELLAR FLIJ PROTEIN"/>
    <property type="match status" value="1"/>
</dbReference>
<evidence type="ECO:0000313" key="13">
    <source>
        <dbReference type="Proteomes" id="UP000054695"/>
    </source>
</evidence>
<keyword evidence="8" id="KW-0653">Protein transport</keyword>
<dbReference type="GO" id="GO:0005886">
    <property type="term" value="C:plasma membrane"/>
    <property type="evidence" value="ECO:0007669"/>
    <property type="project" value="UniProtKB-SubCell"/>
</dbReference>
<dbReference type="GO" id="GO:0009288">
    <property type="term" value="C:bacterial-type flagellum"/>
    <property type="evidence" value="ECO:0007669"/>
    <property type="project" value="InterPro"/>
</dbReference>
<evidence type="ECO:0000256" key="7">
    <source>
        <dbReference type="ARBA" id="ARBA00022795"/>
    </source>
</evidence>
<evidence type="ECO:0000256" key="5">
    <source>
        <dbReference type="ARBA" id="ARBA00022475"/>
    </source>
</evidence>
<keyword evidence="9" id="KW-0472">Membrane</keyword>
<keyword evidence="5" id="KW-1003">Cell membrane</keyword>
<dbReference type="InterPro" id="IPR012823">
    <property type="entry name" value="Flagell_FliJ"/>
</dbReference>
<name>A0A0W0RT09_LEGBO</name>
<dbReference type="OrthoDB" id="5650324at2"/>
<evidence type="ECO:0000256" key="4">
    <source>
        <dbReference type="ARBA" id="ARBA00022448"/>
    </source>
</evidence>
<feature type="region of interest" description="Disordered" evidence="11">
    <location>
        <begin position="130"/>
        <end position="150"/>
    </location>
</feature>
<proteinExistence type="inferred from homology"/>
<gene>
    <name evidence="12" type="primary">fliJ</name>
    <name evidence="12" type="ORF">Lboz_1641</name>
</gene>
<evidence type="ECO:0000256" key="9">
    <source>
        <dbReference type="ARBA" id="ARBA00023136"/>
    </source>
</evidence>
<dbReference type="GO" id="GO:0044781">
    <property type="term" value="P:bacterial-type flagellum organization"/>
    <property type="evidence" value="ECO:0007669"/>
    <property type="project" value="UniProtKB-KW"/>
</dbReference>
<dbReference type="Gene3D" id="1.10.287.1700">
    <property type="match status" value="1"/>
</dbReference>
<dbReference type="InterPro" id="IPR053716">
    <property type="entry name" value="Flag_assembly_chemotaxis_eff"/>
</dbReference>
<dbReference type="PANTHER" id="PTHR38786:SF1">
    <property type="entry name" value="FLAGELLAR FLIJ PROTEIN"/>
    <property type="match status" value="1"/>
</dbReference>
<comment type="caution">
    <text evidence="12">The sequence shown here is derived from an EMBL/GenBank/DDBJ whole genome shotgun (WGS) entry which is preliminary data.</text>
</comment>
<dbReference type="PATRIC" id="fig|447.4.peg.1749"/>
<reference evidence="12 13" key="1">
    <citation type="submission" date="2015-11" db="EMBL/GenBank/DDBJ databases">
        <title>Genomic analysis of 38 Legionella species identifies large and diverse effector repertoires.</title>
        <authorList>
            <person name="Burstein D."/>
            <person name="Amaro F."/>
            <person name="Zusman T."/>
            <person name="Lifshitz Z."/>
            <person name="Cohen O."/>
            <person name="Gilbert J.A."/>
            <person name="Pupko T."/>
            <person name="Shuman H.A."/>
            <person name="Segal G."/>
        </authorList>
    </citation>
    <scope>NUCLEOTIDE SEQUENCE [LARGE SCALE GENOMIC DNA]</scope>
    <source>
        <strain evidence="12 13">WIGA</strain>
    </source>
</reference>
<dbReference type="GO" id="GO:0015031">
    <property type="term" value="P:protein transport"/>
    <property type="evidence" value="ECO:0007669"/>
    <property type="project" value="UniProtKB-KW"/>
</dbReference>
<keyword evidence="6" id="KW-0145">Chemotaxis</keyword>
<evidence type="ECO:0000256" key="6">
    <source>
        <dbReference type="ARBA" id="ARBA00022500"/>
    </source>
</evidence>